<dbReference type="PANTHER" id="PTHR24422:SF19">
    <property type="entry name" value="CHEMOTAXIS PROTEIN METHYLTRANSFERASE"/>
    <property type="match status" value="1"/>
</dbReference>
<dbReference type="SMART" id="SM00138">
    <property type="entry name" value="MeTrc"/>
    <property type="match status" value="1"/>
</dbReference>
<dbReference type="InterPro" id="IPR029063">
    <property type="entry name" value="SAM-dependent_MTases_sf"/>
</dbReference>
<dbReference type="PRINTS" id="PR00996">
    <property type="entry name" value="CHERMTFRASE"/>
</dbReference>
<dbReference type="Pfam" id="PF01739">
    <property type="entry name" value="CheR"/>
    <property type="match status" value="1"/>
</dbReference>
<keyword evidence="8" id="KW-1185">Reference proteome</keyword>
<dbReference type="PROSITE" id="PS50005">
    <property type="entry name" value="TPR"/>
    <property type="match status" value="1"/>
</dbReference>
<keyword evidence="4" id="KW-0802">TPR repeat</keyword>
<feature type="compositionally biased region" description="Low complexity" evidence="5">
    <location>
        <begin position="295"/>
        <end position="313"/>
    </location>
</feature>
<evidence type="ECO:0000256" key="5">
    <source>
        <dbReference type="SAM" id="MobiDB-lite"/>
    </source>
</evidence>
<dbReference type="InterPro" id="IPR022642">
    <property type="entry name" value="CheR_C"/>
</dbReference>
<evidence type="ECO:0000256" key="2">
    <source>
        <dbReference type="ARBA" id="ARBA00022679"/>
    </source>
</evidence>
<comment type="caution">
    <text evidence="7">The sequence shown here is derived from an EMBL/GenBank/DDBJ whole genome shotgun (WGS) entry which is preliminary data.</text>
</comment>
<dbReference type="Gene3D" id="3.40.50.150">
    <property type="entry name" value="Vaccinia Virus protein VP39"/>
    <property type="match status" value="1"/>
</dbReference>
<keyword evidence="2" id="KW-0808">Transferase</keyword>
<dbReference type="PANTHER" id="PTHR24422">
    <property type="entry name" value="CHEMOTAXIS PROTEIN METHYLTRANSFERASE"/>
    <property type="match status" value="1"/>
</dbReference>
<organism evidence="7 8">
    <name type="scientific">Labrys monachus</name>
    <dbReference type="NCBI Taxonomy" id="217067"/>
    <lineage>
        <taxon>Bacteria</taxon>
        <taxon>Pseudomonadati</taxon>
        <taxon>Pseudomonadota</taxon>
        <taxon>Alphaproteobacteria</taxon>
        <taxon>Hyphomicrobiales</taxon>
        <taxon>Xanthobacteraceae</taxon>
        <taxon>Labrys</taxon>
    </lineage>
</organism>
<dbReference type="RefSeq" id="WP_307434893.1">
    <property type="nucleotide sequence ID" value="NZ_JAUSVK010000001.1"/>
</dbReference>
<proteinExistence type="predicted"/>
<evidence type="ECO:0000313" key="7">
    <source>
        <dbReference type="EMBL" id="MDQ0395737.1"/>
    </source>
</evidence>
<keyword evidence="1 7" id="KW-0489">Methyltransferase</keyword>
<feature type="domain" description="CheR-type methyltransferase" evidence="6">
    <location>
        <begin position="1"/>
        <end position="261"/>
    </location>
</feature>
<reference evidence="7 8" key="1">
    <citation type="submission" date="2023-07" db="EMBL/GenBank/DDBJ databases">
        <title>Genomic Encyclopedia of Type Strains, Phase IV (KMG-IV): sequencing the most valuable type-strain genomes for metagenomic binning, comparative biology and taxonomic classification.</title>
        <authorList>
            <person name="Goeker M."/>
        </authorList>
    </citation>
    <scope>NUCLEOTIDE SEQUENCE [LARGE SCALE GENOMIC DNA]</scope>
    <source>
        <strain evidence="7 8">DSM 5896</strain>
    </source>
</reference>
<evidence type="ECO:0000256" key="1">
    <source>
        <dbReference type="ARBA" id="ARBA00022603"/>
    </source>
</evidence>
<accession>A0ABU0FMA5</accession>
<gene>
    <name evidence="7" type="ORF">J3R73_005529</name>
</gene>
<feature type="compositionally biased region" description="Pro residues" evidence="5">
    <location>
        <begin position="264"/>
        <end position="279"/>
    </location>
</feature>
<feature type="region of interest" description="Disordered" evidence="5">
    <location>
        <begin position="260"/>
        <end position="313"/>
    </location>
</feature>
<name>A0ABU0FMA5_9HYPH</name>
<dbReference type="SUPFAM" id="SSF53335">
    <property type="entry name" value="S-adenosyl-L-methionine-dependent methyltransferases"/>
    <property type="match status" value="1"/>
</dbReference>
<protein>
    <submittedName>
        <fullName evidence="7">Chemotaxis protein methyltransferase WspC</fullName>
    </submittedName>
</protein>
<dbReference type="InterPro" id="IPR000780">
    <property type="entry name" value="CheR_MeTrfase"/>
</dbReference>
<dbReference type="EMBL" id="JAUSVK010000001">
    <property type="protein sequence ID" value="MDQ0395737.1"/>
    <property type="molecule type" value="Genomic_DNA"/>
</dbReference>
<dbReference type="Gene3D" id="1.25.40.10">
    <property type="entry name" value="Tetratricopeptide repeat domain"/>
    <property type="match status" value="1"/>
</dbReference>
<dbReference type="SMART" id="SM00028">
    <property type="entry name" value="TPR"/>
    <property type="match status" value="2"/>
</dbReference>
<dbReference type="GO" id="GO:0008168">
    <property type="term" value="F:methyltransferase activity"/>
    <property type="evidence" value="ECO:0007669"/>
    <property type="project" value="UniProtKB-KW"/>
</dbReference>
<dbReference type="InterPro" id="IPR050903">
    <property type="entry name" value="Bact_Chemotaxis_MeTrfase"/>
</dbReference>
<evidence type="ECO:0000259" key="6">
    <source>
        <dbReference type="PROSITE" id="PS50123"/>
    </source>
</evidence>
<dbReference type="InterPro" id="IPR019734">
    <property type="entry name" value="TPR_rpt"/>
</dbReference>
<dbReference type="PROSITE" id="PS50123">
    <property type="entry name" value="CHER"/>
    <property type="match status" value="1"/>
</dbReference>
<evidence type="ECO:0000256" key="3">
    <source>
        <dbReference type="ARBA" id="ARBA00022691"/>
    </source>
</evidence>
<dbReference type="SUPFAM" id="SSF48452">
    <property type="entry name" value="TPR-like"/>
    <property type="match status" value="1"/>
</dbReference>
<sequence length="416" mass="44067">MIAALEQFLKEAIGLHVETVGTGVIDHAVRQRMSACGIADAGLYWEHLTTSGDERQALIDAIVIPETWFFRDREAFAAVAGHLRAAARAGRPSRLLSLPCSTGEEPFSIAMSLFDAGFGPQDFRIDAVDVSAQSLMKAERAVYGRNSFRGADLGFRDRYFEQVGSGAQLSAKVRAQVSFTRANLFEWTPAAGPNAYDAVFCRNLLIYFDRQTQDRALHRLGGWLAPGGLLLVGPGESGLPAGSGYVSLRAPRAFAFRKAEQPPAAVPPPARKPAMPPGPPRRKLAPAVDRVRPQAAAATTAPGEGAAPASERGAASLAALQQAADSGRIGEAKQAAAAHLAEFGPSPELFYLMGLVHDASGAASEAIGCYRKALYLAPDHPETLSHLALLLRRQGDVAGAKALGGRLARIEKGSGR</sequence>
<dbReference type="InterPro" id="IPR011990">
    <property type="entry name" value="TPR-like_helical_dom_sf"/>
</dbReference>
<keyword evidence="3" id="KW-0949">S-adenosyl-L-methionine</keyword>
<evidence type="ECO:0000313" key="8">
    <source>
        <dbReference type="Proteomes" id="UP001237448"/>
    </source>
</evidence>
<evidence type="ECO:0000256" key="4">
    <source>
        <dbReference type="PROSITE-ProRule" id="PRU00339"/>
    </source>
</evidence>
<dbReference type="GO" id="GO:0032259">
    <property type="term" value="P:methylation"/>
    <property type="evidence" value="ECO:0007669"/>
    <property type="project" value="UniProtKB-KW"/>
</dbReference>
<feature type="repeat" description="TPR" evidence="4">
    <location>
        <begin position="347"/>
        <end position="380"/>
    </location>
</feature>
<dbReference type="Proteomes" id="UP001237448">
    <property type="component" value="Unassembled WGS sequence"/>
</dbReference>